<keyword evidence="1" id="KW-0862">Zinc</keyword>
<dbReference type="PROSITE" id="PS50157">
    <property type="entry name" value="ZINC_FINGER_C2H2_2"/>
    <property type="match status" value="1"/>
</dbReference>
<proteinExistence type="predicted"/>
<feature type="compositionally biased region" description="Polar residues" evidence="2">
    <location>
        <begin position="146"/>
        <end position="155"/>
    </location>
</feature>
<dbReference type="AlphaFoldDB" id="B9WAC7"/>
<evidence type="ECO:0000313" key="4">
    <source>
        <dbReference type="CGD" id="CAL0000159966"/>
    </source>
</evidence>
<dbReference type="Proteomes" id="UP000002605">
    <property type="component" value="Chromosome 2"/>
</dbReference>
<keyword evidence="1" id="KW-0479">Metal-binding</keyword>
<feature type="compositionally biased region" description="Low complexity" evidence="2">
    <location>
        <begin position="367"/>
        <end position="376"/>
    </location>
</feature>
<feature type="compositionally biased region" description="Low complexity" evidence="2">
    <location>
        <begin position="630"/>
        <end position="642"/>
    </location>
</feature>
<feature type="compositionally biased region" description="Low complexity" evidence="2">
    <location>
        <begin position="822"/>
        <end position="850"/>
    </location>
</feature>
<dbReference type="HOGENOM" id="CLU_306730_0_0_1"/>
<feature type="region of interest" description="Disordered" evidence="2">
    <location>
        <begin position="401"/>
        <end position="434"/>
    </location>
</feature>
<dbReference type="eggNOG" id="ENOG502SCJR">
    <property type="taxonomic scope" value="Eukaryota"/>
</dbReference>
<feature type="compositionally biased region" description="Low complexity" evidence="2">
    <location>
        <begin position="510"/>
        <end position="523"/>
    </location>
</feature>
<evidence type="ECO:0000313" key="5">
    <source>
        <dbReference type="EMBL" id="CAX43346.1"/>
    </source>
</evidence>
<feature type="region of interest" description="Disordered" evidence="2">
    <location>
        <begin position="481"/>
        <end position="563"/>
    </location>
</feature>
<feature type="domain" description="C2H2-type" evidence="3">
    <location>
        <begin position="702"/>
        <end position="738"/>
    </location>
</feature>
<feature type="compositionally biased region" description="Low complexity" evidence="2">
    <location>
        <begin position="404"/>
        <end position="415"/>
    </location>
</feature>
<gene>
    <name evidence="4" type="ordered locus">Cd36_15670</name>
    <name evidence="5" type="ORF">CD36_15670</name>
</gene>
<feature type="compositionally biased region" description="Polar residues" evidence="2">
    <location>
        <begin position="940"/>
        <end position="956"/>
    </location>
</feature>
<dbReference type="OrthoDB" id="4016549at2759"/>
<sequence>MSNSRGESPPILNMTRINLDFHPTELVKQITKRIPRSLPYYNNGDSETDADDPIVTELMKLRPHSSRFIISNILYNEEIVQYSAKLQELLYLLLEEKELDDNIRINVENSLSELTTSLPALNQDDYRLNNNNNNNVSEPPTKKSKLQQNLPTPVPSQSTFPNNYLSKILIDNFDSLLKFSTSYFNLSLASHITKYVVELIYSLNYWEVIHLVYLNSNIINFLQLLDFEIVNGSFGPIVRPPENYLSDIMLQGLQYPYPYPFYNYSYHSFNSHVEEQKFRKISIIPYVDITLKNVDEPVQRKKRGRGRKAKNPLPKKEDNNPAMHNTEIQHPEVAKQATGKDEEPTAEASRTVSEVSEDEMEKQPQPKTSVKSSISSVTSVMNPSAINTEAVPVAIDAGKMSRVGGSASSTATPPTDTVSNADINPPSSYATQSGQALPKIGEFASSKQGSQFSVPRNDAFVNKTANLSISPISGHDYSTTNPYASYPYSQSSYQHQHQRHDKNKISLSQNSNPNTIPTIQPPNEMFVSGPQPELNYRNPSQDRSDNQSRLDHHSNSSAFHGVSPIANYQSKTSNILPSIDRLTNNPTSQTGFSDIGHYPKRPSFGNSPTVGAFATRHNSTSKQHDHHLDQSISQSKESTSSQKYENKRENASRAGSQSIASEFPQRKISVEGRISDVDGPSGTQNHLSAEEKAKKSKSGVIHQCHLLDAGSLEECSKIFYGKNELLRHQEFVHATKKKIYKCIYCARMGAKVQSYPRHDSLARHIRRKHGITGKENKMAVNYAKENVEIIDPDQLITKQHDFQEPLVSDSQGVFLPPKEGASQQQKSSQYQQEQPQFEQKLPSLPPQQQQYSDPIRFEKPAGIPQFMSKFGESGTQLPSLQSYSLGVSQRQPSTTYSSRYNTQPTQPQEIHKYDNPIPTVSPPVGSVPMRRPSPLEGKNTDNSSYYISANQSQSPSDMLEQPKKD</sequence>
<feature type="compositionally biased region" description="Polar residues" evidence="2">
    <location>
        <begin position="577"/>
        <end position="592"/>
    </location>
</feature>
<dbReference type="GO" id="GO:0008270">
    <property type="term" value="F:zinc ion binding"/>
    <property type="evidence" value="ECO:0007669"/>
    <property type="project" value="UniProtKB-KW"/>
</dbReference>
<feature type="region of interest" description="Disordered" evidence="2">
    <location>
        <begin position="577"/>
        <end position="695"/>
    </location>
</feature>
<feature type="compositionally biased region" description="Basic and acidic residues" evidence="2">
    <location>
        <begin position="540"/>
        <end position="554"/>
    </location>
</feature>
<feature type="compositionally biased region" description="Polar residues" evidence="2">
    <location>
        <begin position="884"/>
        <end position="908"/>
    </location>
</feature>
<dbReference type="VEuPathDB" id="FungiDB:CD36_15670"/>
<keyword evidence="1" id="KW-0863">Zinc-finger</keyword>
<feature type="region of interest" description="Disordered" evidence="2">
    <location>
        <begin position="123"/>
        <end position="155"/>
    </location>
</feature>
<evidence type="ECO:0000256" key="2">
    <source>
        <dbReference type="SAM" id="MobiDB-lite"/>
    </source>
</evidence>
<reference evidence="5 6" key="1">
    <citation type="journal article" date="2009" name="Genome Res.">
        <title>Comparative genomics of the fungal pathogens Candida dubliniensis and Candida albicans.</title>
        <authorList>
            <person name="Jackson A.P."/>
            <person name="Gamble J.A."/>
            <person name="Yeomans T."/>
            <person name="Moran G.P."/>
            <person name="Saunders D."/>
            <person name="Harris D."/>
            <person name="Aslett M."/>
            <person name="Barrell J.F."/>
            <person name="Butler G."/>
            <person name="Citiulo F."/>
            <person name="Coleman D.C."/>
            <person name="de Groot P.W.J."/>
            <person name="Goodwin T.J."/>
            <person name="Quail M.A."/>
            <person name="McQuillan J."/>
            <person name="Munro C.A."/>
            <person name="Pain A."/>
            <person name="Poulter R.T."/>
            <person name="Rajandream M.A."/>
            <person name="Renauld H."/>
            <person name="Spiering M.J."/>
            <person name="Tivey A."/>
            <person name="Gow N.A.R."/>
            <person name="Barrell B."/>
            <person name="Sullivan D.J."/>
            <person name="Berriman M."/>
        </authorList>
    </citation>
    <scope>NUCLEOTIDE SEQUENCE [LARGE SCALE GENOMIC DNA]</scope>
    <source>
        <strain evidence="6">CD36 / ATCC MYA-646 / CBS 7987 / NCPF 3949 / NRRL Y-17841</strain>
    </source>
</reference>
<dbReference type="GeneID" id="8045622"/>
<dbReference type="RefSeq" id="XP_002418047.1">
    <property type="nucleotide sequence ID" value="XM_002418002.1"/>
</dbReference>
<feature type="compositionally biased region" description="Low complexity" evidence="2">
    <location>
        <begin position="482"/>
        <end position="495"/>
    </location>
</feature>
<dbReference type="KEGG" id="cdu:CD36_15670"/>
<feature type="region of interest" description="Disordered" evidence="2">
    <location>
        <begin position="884"/>
        <end position="965"/>
    </location>
</feature>
<dbReference type="Gene3D" id="3.30.160.60">
    <property type="entry name" value="Classic Zinc Finger"/>
    <property type="match status" value="1"/>
</dbReference>
<protein>
    <submittedName>
        <fullName evidence="5">Zinc finger protein, putative</fullName>
    </submittedName>
</protein>
<feature type="region of interest" description="Disordered" evidence="2">
    <location>
        <begin position="297"/>
        <end position="376"/>
    </location>
</feature>
<dbReference type="EMBL" id="FM992689">
    <property type="protein sequence ID" value="CAX43346.1"/>
    <property type="molecule type" value="Genomic_DNA"/>
</dbReference>
<evidence type="ECO:0000313" key="6">
    <source>
        <dbReference type="Proteomes" id="UP000002605"/>
    </source>
</evidence>
<feature type="compositionally biased region" description="Basic residues" evidence="2">
    <location>
        <begin position="300"/>
        <end position="310"/>
    </location>
</feature>
<feature type="compositionally biased region" description="Polar residues" evidence="2">
    <location>
        <begin position="416"/>
        <end position="434"/>
    </location>
</feature>
<feature type="compositionally biased region" description="Basic and acidic residues" evidence="2">
    <location>
        <begin position="664"/>
        <end position="676"/>
    </location>
</feature>
<organism evidence="5 6">
    <name type="scientific">Candida dubliniensis (strain CD36 / ATCC MYA-646 / CBS 7987 / NCPF 3949 / NRRL Y-17841)</name>
    <name type="common">Yeast</name>
    <dbReference type="NCBI Taxonomy" id="573826"/>
    <lineage>
        <taxon>Eukaryota</taxon>
        <taxon>Fungi</taxon>
        <taxon>Dikarya</taxon>
        <taxon>Ascomycota</taxon>
        <taxon>Saccharomycotina</taxon>
        <taxon>Pichiomycetes</taxon>
        <taxon>Debaryomycetaceae</taxon>
        <taxon>Candida/Lodderomyces clade</taxon>
        <taxon>Candida</taxon>
    </lineage>
</organism>
<evidence type="ECO:0000256" key="1">
    <source>
        <dbReference type="PROSITE-ProRule" id="PRU00042"/>
    </source>
</evidence>
<feature type="region of interest" description="Disordered" evidence="2">
    <location>
        <begin position="810"/>
        <end position="851"/>
    </location>
</feature>
<accession>B9WAC7</accession>
<name>B9WAC7_CANDC</name>
<feature type="compositionally biased region" description="Basic and acidic residues" evidence="2">
    <location>
        <begin position="327"/>
        <end position="343"/>
    </location>
</feature>
<evidence type="ECO:0000259" key="3">
    <source>
        <dbReference type="PROSITE" id="PS50157"/>
    </source>
</evidence>
<keyword evidence="6" id="KW-1185">Reference proteome</keyword>
<dbReference type="CGD" id="CAL0000159966">
    <property type="gene designation" value="Cd36_15670"/>
</dbReference>
<dbReference type="InterPro" id="IPR013087">
    <property type="entry name" value="Znf_C2H2_type"/>
</dbReference>